<protein>
    <submittedName>
        <fullName evidence="1">Uncharacterized protein</fullName>
    </submittedName>
</protein>
<reference evidence="1 2" key="1">
    <citation type="submission" date="2015-03" db="EMBL/GenBank/DDBJ databases">
        <title>Draft genome of the nematode, Opisthorchis viverrini.</title>
        <authorList>
            <person name="Mitreva M."/>
        </authorList>
    </citation>
    <scope>NUCLEOTIDE SEQUENCE [LARGE SCALE GENOMIC DNA]</scope>
    <source>
        <strain evidence="1">Khon Kaen</strain>
    </source>
</reference>
<dbReference type="Proteomes" id="UP000243686">
    <property type="component" value="Unassembled WGS sequence"/>
</dbReference>
<feature type="non-terminal residue" evidence="1">
    <location>
        <position position="306"/>
    </location>
</feature>
<evidence type="ECO:0000313" key="1">
    <source>
        <dbReference type="EMBL" id="OON19286.1"/>
    </source>
</evidence>
<proteinExistence type="predicted"/>
<name>A0A1S8WXU9_OPIVI</name>
<feature type="non-terminal residue" evidence="1">
    <location>
        <position position="1"/>
    </location>
</feature>
<dbReference type="EMBL" id="KV893448">
    <property type="protein sequence ID" value="OON19286.1"/>
    <property type="molecule type" value="Genomic_DNA"/>
</dbReference>
<dbReference type="AlphaFoldDB" id="A0A1S8WXU9"/>
<evidence type="ECO:0000313" key="2">
    <source>
        <dbReference type="Proteomes" id="UP000243686"/>
    </source>
</evidence>
<accession>A0A1S8WXU9</accession>
<gene>
    <name evidence="1" type="ORF">X801_04848</name>
</gene>
<sequence length="306" mass="34594">SPTLYPNLNLAQAPTRHLGRFHVDRRSVLQTSPRETVSARMCILKNRFVLGLQLREKNCTFTWGTPKKTNLSSEKKHGFDEFPRNQLTSDLFPTSTAGLDRLKSDLVNCSYQYSHARLVHKSLLSEKHLDALKALLTRSDILITKPDKGVGIQKAKDQTQAIEVKPTNCLKRLKNEGSISEVLFQRLRPAGTTIPRPHGLPKVHKKDVPLRPILDVTRTPTCRYSPCDTFEFVELIKDVDIGSRFMCSLDPRTKRGRFRIGRAAVCWPWMTVGALSNGGRRTKCCYAGRRGLRLPKPAGSRAFQFT</sequence>
<organism evidence="1 2">
    <name type="scientific">Opisthorchis viverrini</name>
    <name type="common">Southeast Asian liver fluke</name>
    <dbReference type="NCBI Taxonomy" id="6198"/>
    <lineage>
        <taxon>Eukaryota</taxon>
        <taxon>Metazoa</taxon>
        <taxon>Spiralia</taxon>
        <taxon>Lophotrochozoa</taxon>
        <taxon>Platyhelminthes</taxon>
        <taxon>Trematoda</taxon>
        <taxon>Digenea</taxon>
        <taxon>Opisthorchiida</taxon>
        <taxon>Opisthorchiata</taxon>
        <taxon>Opisthorchiidae</taxon>
        <taxon>Opisthorchis</taxon>
    </lineage>
</organism>
<keyword evidence="2" id="KW-1185">Reference proteome</keyword>